<evidence type="ECO:0000256" key="2">
    <source>
        <dbReference type="SAM" id="SignalP"/>
    </source>
</evidence>
<gene>
    <name evidence="3" type="primary">PARPA_11362.1 scaffold 44017</name>
</gene>
<keyword evidence="1" id="KW-1133">Transmembrane helix</keyword>
<feature type="signal peptide" evidence="2">
    <location>
        <begin position="1"/>
        <end position="21"/>
    </location>
</feature>
<keyword evidence="1" id="KW-0812">Transmembrane</keyword>
<sequence length="89" mass="8904">MNTKIFYTLLAVVCIIAVVHAQTSSAANPIQSLQSKASSVAASATNTSPAAPSNTESSAALSLNSGLSGTVLIQVIVFGCAFIASSFLA</sequence>
<proteinExistence type="predicted"/>
<dbReference type="EMBL" id="LN733591">
    <property type="protein sequence ID" value="CEP17072.1"/>
    <property type="molecule type" value="Genomic_DNA"/>
</dbReference>
<accession>A0A0B7NI37</accession>
<feature type="transmembrane region" description="Helical" evidence="1">
    <location>
        <begin position="71"/>
        <end position="88"/>
    </location>
</feature>
<dbReference type="AlphaFoldDB" id="A0A0B7NI37"/>
<dbReference type="OrthoDB" id="2288257at2759"/>
<dbReference type="Proteomes" id="UP000054107">
    <property type="component" value="Unassembled WGS sequence"/>
</dbReference>
<keyword evidence="2" id="KW-0732">Signal</keyword>
<evidence type="ECO:0000256" key="1">
    <source>
        <dbReference type="SAM" id="Phobius"/>
    </source>
</evidence>
<protein>
    <submittedName>
        <fullName evidence="3">Uncharacterized protein</fullName>
    </submittedName>
</protein>
<feature type="chain" id="PRO_5002120741" evidence="2">
    <location>
        <begin position="22"/>
        <end position="89"/>
    </location>
</feature>
<name>A0A0B7NI37_9FUNG</name>
<keyword evidence="4" id="KW-1185">Reference proteome</keyword>
<reference evidence="3 4" key="1">
    <citation type="submission" date="2014-09" db="EMBL/GenBank/DDBJ databases">
        <authorList>
            <person name="Ellenberger Sabrina"/>
        </authorList>
    </citation>
    <scope>NUCLEOTIDE SEQUENCE [LARGE SCALE GENOMIC DNA]</scope>
    <source>
        <strain evidence="3 4">CBS 412.66</strain>
    </source>
</reference>
<evidence type="ECO:0000313" key="3">
    <source>
        <dbReference type="EMBL" id="CEP17072.1"/>
    </source>
</evidence>
<organism evidence="3 4">
    <name type="scientific">Parasitella parasitica</name>
    <dbReference type="NCBI Taxonomy" id="35722"/>
    <lineage>
        <taxon>Eukaryota</taxon>
        <taxon>Fungi</taxon>
        <taxon>Fungi incertae sedis</taxon>
        <taxon>Mucoromycota</taxon>
        <taxon>Mucoromycotina</taxon>
        <taxon>Mucoromycetes</taxon>
        <taxon>Mucorales</taxon>
        <taxon>Mucorineae</taxon>
        <taxon>Mucoraceae</taxon>
        <taxon>Parasitella</taxon>
    </lineage>
</organism>
<keyword evidence="1" id="KW-0472">Membrane</keyword>
<evidence type="ECO:0000313" key="4">
    <source>
        <dbReference type="Proteomes" id="UP000054107"/>
    </source>
</evidence>